<dbReference type="InterPro" id="IPR013320">
    <property type="entry name" value="ConA-like_dom_sf"/>
</dbReference>
<organism evidence="1 2">
    <name type="scientific">Alcanivorax xiamenensis</name>
    <dbReference type="NCBI Taxonomy" id="1177156"/>
    <lineage>
        <taxon>Bacteria</taxon>
        <taxon>Pseudomonadati</taxon>
        <taxon>Pseudomonadota</taxon>
        <taxon>Gammaproteobacteria</taxon>
        <taxon>Oceanospirillales</taxon>
        <taxon>Alcanivoracaceae</taxon>
        <taxon>Alcanivorax</taxon>
    </lineage>
</organism>
<sequence>MSNLFFQLPFAVPNSALPVIPSGDIEPLTPYEIGADDHWIFGDSAASLTGQVSGRQLTAFGDAPSFSSNYLTIPGGSGQGLESGIEEIATQADTICAVLRVTPNSVTQPLFGGLADGTANHGGGPFLDSVESKIWLTYRGTTISSTDTGDAPVPGQWFFLAVSRDFTSGIKSARSLMGGSYVFETAGTGTYSPTVAPRSIALGNPYLSANNAPLDCAEFIVLPRSMDDGELQALYARRQAVMAARGIAI</sequence>
<protein>
    <submittedName>
        <fullName evidence="1">Uncharacterized protein</fullName>
    </submittedName>
</protein>
<gene>
    <name evidence="1" type="ORF">A6D6_02704</name>
</gene>
<dbReference type="RefSeq" id="WP_159661046.1">
    <property type="nucleotide sequence ID" value="NZ_AQPF01000023.1"/>
</dbReference>
<accession>A0ABQ6Y6F2</accession>
<keyword evidence="2" id="KW-1185">Reference proteome</keyword>
<dbReference type="SUPFAM" id="SSF49899">
    <property type="entry name" value="Concanavalin A-like lectins/glucanases"/>
    <property type="match status" value="1"/>
</dbReference>
<comment type="caution">
    <text evidence="1">The sequence shown here is derived from an EMBL/GenBank/DDBJ whole genome shotgun (WGS) entry which is preliminary data.</text>
</comment>
<dbReference type="Proteomes" id="UP000771797">
    <property type="component" value="Unassembled WGS sequence"/>
</dbReference>
<evidence type="ECO:0000313" key="1">
    <source>
        <dbReference type="EMBL" id="KAF0804940.1"/>
    </source>
</evidence>
<evidence type="ECO:0000313" key="2">
    <source>
        <dbReference type="Proteomes" id="UP000771797"/>
    </source>
</evidence>
<proteinExistence type="predicted"/>
<name>A0ABQ6Y6F2_9GAMM</name>
<dbReference type="EMBL" id="AQPF01000023">
    <property type="protein sequence ID" value="KAF0804940.1"/>
    <property type="molecule type" value="Genomic_DNA"/>
</dbReference>
<reference evidence="1 2" key="1">
    <citation type="submission" date="2012-09" db="EMBL/GenBank/DDBJ databases">
        <title>Genome Sequence of alkane-degrading Bacterium Alcanivorax sp. 6-D-6.</title>
        <authorList>
            <person name="Lai Q."/>
            <person name="Shao Z."/>
        </authorList>
    </citation>
    <scope>NUCLEOTIDE SEQUENCE [LARGE SCALE GENOMIC DNA]</scope>
    <source>
        <strain evidence="1 2">6-D-6</strain>
    </source>
</reference>